<proteinExistence type="predicted"/>
<gene>
    <name evidence="2" type="ORF">RO950_05500</name>
</gene>
<name>A0ABU3IFY8_STAHA</name>
<accession>A0ABU3IFY8</accession>
<sequence length="80" mass="9623">MAETIEVSKKDFNKYCKDSIDLVLLANDYKFLERQYQTAQDHIEELQNDIKFYMELYQSADARADRANKRLEEYINVKHI</sequence>
<keyword evidence="1" id="KW-0175">Coiled coil</keyword>
<feature type="coiled-coil region" evidence="1">
    <location>
        <begin position="29"/>
        <end position="77"/>
    </location>
</feature>
<evidence type="ECO:0000313" key="3">
    <source>
        <dbReference type="Proteomes" id="UP001269271"/>
    </source>
</evidence>
<evidence type="ECO:0000256" key="1">
    <source>
        <dbReference type="SAM" id="Coils"/>
    </source>
</evidence>
<dbReference type="RefSeq" id="WP_085056533.1">
    <property type="nucleotide sequence ID" value="NZ_CUFC01000001.1"/>
</dbReference>
<evidence type="ECO:0000313" key="2">
    <source>
        <dbReference type="EMBL" id="MDT4286471.1"/>
    </source>
</evidence>
<reference evidence="2 3" key="1">
    <citation type="submission" date="2023-08" db="EMBL/GenBank/DDBJ databases">
        <title>Genomic surveillance of Staphylococcus haemolyticus neonatal outbreak in southern France.</title>
        <authorList>
            <person name="Magnan C."/>
            <person name="Morsli M."/>
            <person name="Thiery B."/>
            <person name="Salipante F."/>
            <person name="Attar J."/>
            <person name="Massimo D.M."/>
            <person name="Ory J."/>
            <person name="Pantel A."/>
            <person name="Lavigne J.-P."/>
        </authorList>
    </citation>
    <scope>NUCLEOTIDE SEQUENCE [LARGE SCALE GENOMIC DNA]</scope>
    <source>
        <strain evidence="2 3">NSH026</strain>
    </source>
</reference>
<protein>
    <submittedName>
        <fullName evidence="2">Uncharacterized protein</fullName>
    </submittedName>
</protein>
<dbReference type="Proteomes" id="UP001269271">
    <property type="component" value="Unassembled WGS sequence"/>
</dbReference>
<comment type="caution">
    <text evidence="2">The sequence shown here is derived from an EMBL/GenBank/DDBJ whole genome shotgun (WGS) entry which is preliminary data.</text>
</comment>
<keyword evidence="3" id="KW-1185">Reference proteome</keyword>
<organism evidence="2 3">
    <name type="scientific">Staphylococcus haemolyticus</name>
    <dbReference type="NCBI Taxonomy" id="1283"/>
    <lineage>
        <taxon>Bacteria</taxon>
        <taxon>Bacillati</taxon>
        <taxon>Bacillota</taxon>
        <taxon>Bacilli</taxon>
        <taxon>Bacillales</taxon>
        <taxon>Staphylococcaceae</taxon>
        <taxon>Staphylococcus</taxon>
    </lineage>
</organism>
<dbReference type="EMBL" id="JAVSOO010000011">
    <property type="protein sequence ID" value="MDT4286471.1"/>
    <property type="molecule type" value="Genomic_DNA"/>
</dbReference>